<organism evidence="4">
    <name type="scientific">Angiostrongylus costaricensis</name>
    <name type="common">Nematode worm</name>
    <dbReference type="NCBI Taxonomy" id="334426"/>
    <lineage>
        <taxon>Eukaryota</taxon>
        <taxon>Metazoa</taxon>
        <taxon>Ecdysozoa</taxon>
        <taxon>Nematoda</taxon>
        <taxon>Chromadorea</taxon>
        <taxon>Rhabditida</taxon>
        <taxon>Rhabditina</taxon>
        <taxon>Rhabditomorpha</taxon>
        <taxon>Strongyloidea</taxon>
        <taxon>Metastrongylidae</taxon>
        <taxon>Angiostrongylus</taxon>
    </lineage>
</organism>
<proteinExistence type="predicted"/>
<protein>
    <submittedName>
        <fullName evidence="2 4">Uncharacterized protein</fullName>
    </submittedName>
</protein>
<feature type="compositionally biased region" description="Basic and acidic residues" evidence="1">
    <location>
        <begin position="20"/>
        <end position="34"/>
    </location>
</feature>
<reference evidence="2 3" key="2">
    <citation type="submission" date="2018-11" db="EMBL/GenBank/DDBJ databases">
        <authorList>
            <consortium name="Pathogen Informatics"/>
        </authorList>
    </citation>
    <scope>NUCLEOTIDE SEQUENCE [LARGE SCALE GENOMIC DNA]</scope>
    <source>
        <strain evidence="2 3">Costa Rica</strain>
    </source>
</reference>
<dbReference type="EMBL" id="UYYA01003978">
    <property type="protein sequence ID" value="VDM58382.1"/>
    <property type="molecule type" value="Genomic_DNA"/>
</dbReference>
<evidence type="ECO:0000313" key="4">
    <source>
        <dbReference type="WBParaSite" id="ACOC_0000679601-mRNA-1"/>
    </source>
</evidence>
<name>A0A0R3PNV2_ANGCS</name>
<feature type="region of interest" description="Disordered" evidence="1">
    <location>
        <begin position="1"/>
        <end position="54"/>
    </location>
</feature>
<gene>
    <name evidence="2" type="ORF">ACOC_LOCUS6797</name>
</gene>
<evidence type="ECO:0000313" key="3">
    <source>
        <dbReference type="Proteomes" id="UP000267027"/>
    </source>
</evidence>
<reference evidence="4" key="1">
    <citation type="submission" date="2017-02" db="UniProtKB">
        <authorList>
            <consortium name="WormBaseParasite"/>
        </authorList>
    </citation>
    <scope>IDENTIFICATION</scope>
</reference>
<dbReference type="Proteomes" id="UP000267027">
    <property type="component" value="Unassembled WGS sequence"/>
</dbReference>
<dbReference type="WBParaSite" id="ACOC_0000679601-mRNA-1">
    <property type="protein sequence ID" value="ACOC_0000679601-mRNA-1"/>
    <property type="gene ID" value="ACOC_0000679601"/>
</dbReference>
<keyword evidence="3" id="KW-1185">Reference proteome</keyword>
<evidence type="ECO:0000313" key="2">
    <source>
        <dbReference type="EMBL" id="VDM58382.1"/>
    </source>
</evidence>
<sequence>MENRLSSGLENERNPALFDSAEHNHRSSDLERKMPPFKTNCHPILSLSLDPESP</sequence>
<dbReference type="AlphaFoldDB" id="A0A0R3PNV2"/>
<evidence type="ECO:0000256" key="1">
    <source>
        <dbReference type="SAM" id="MobiDB-lite"/>
    </source>
</evidence>
<accession>A0A0R3PNV2</accession>